<evidence type="ECO:0000313" key="2">
    <source>
        <dbReference type="EMBL" id="KAJ3613571.1"/>
    </source>
</evidence>
<comment type="caution">
    <text evidence="2">The sequence shown here is derived from an EMBL/GenBank/DDBJ whole genome shotgun (WGS) entry which is preliminary data.</text>
</comment>
<feature type="compositionally biased region" description="Basic and acidic residues" evidence="1">
    <location>
        <begin position="40"/>
        <end position="50"/>
    </location>
</feature>
<proteinExistence type="predicted"/>
<name>A0A9Q0IXS5_9TELE</name>
<dbReference type="EMBL" id="JANIIK010000035">
    <property type="protein sequence ID" value="KAJ3613571.1"/>
    <property type="molecule type" value="Genomic_DNA"/>
</dbReference>
<feature type="non-terminal residue" evidence="2">
    <location>
        <position position="122"/>
    </location>
</feature>
<keyword evidence="3" id="KW-1185">Reference proteome</keyword>
<reference evidence="2" key="1">
    <citation type="submission" date="2022-07" db="EMBL/GenBank/DDBJ databases">
        <title>Chromosome-level genome of Muraenolepis orangiensis.</title>
        <authorList>
            <person name="Kim J."/>
        </authorList>
    </citation>
    <scope>NUCLEOTIDE SEQUENCE</scope>
    <source>
        <strain evidence="2">KU_S4_2022</strain>
        <tissue evidence="2">Muscle</tissue>
    </source>
</reference>
<protein>
    <submittedName>
        <fullName evidence="2">Uncharacterized protein</fullName>
    </submittedName>
</protein>
<sequence length="122" mass="14606">ALPLSRYSRPLFCSIHEWHLLSGTLLCAPSYRHSPPPTDAAHDEDSEPRSKATACRFIRRLPRVSWISRRYMRRAKEGLRVRTWTPPPQRRYMRRAKEGLRVRTWTPPPQRRYMRRAKEGLR</sequence>
<feature type="region of interest" description="Disordered" evidence="1">
    <location>
        <begin position="95"/>
        <end position="122"/>
    </location>
</feature>
<organism evidence="2 3">
    <name type="scientific">Muraenolepis orangiensis</name>
    <name type="common">Patagonian moray cod</name>
    <dbReference type="NCBI Taxonomy" id="630683"/>
    <lineage>
        <taxon>Eukaryota</taxon>
        <taxon>Metazoa</taxon>
        <taxon>Chordata</taxon>
        <taxon>Craniata</taxon>
        <taxon>Vertebrata</taxon>
        <taxon>Euteleostomi</taxon>
        <taxon>Actinopterygii</taxon>
        <taxon>Neopterygii</taxon>
        <taxon>Teleostei</taxon>
        <taxon>Neoteleostei</taxon>
        <taxon>Acanthomorphata</taxon>
        <taxon>Zeiogadaria</taxon>
        <taxon>Gadariae</taxon>
        <taxon>Gadiformes</taxon>
        <taxon>Muraenolepidoidei</taxon>
        <taxon>Muraenolepididae</taxon>
        <taxon>Muraenolepis</taxon>
    </lineage>
</organism>
<gene>
    <name evidence="2" type="ORF">NHX12_019818</name>
</gene>
<dbReference type="AlphaFoldDB" id="A0A9Q0IXS5"/>
<feature type="non-terminal residue" evidence="2">
    <location>
        <position position="1"/>
    </location>
</feature>
<accession>A0A9Q0IXS5</accession>
<feature type="region of interest" description="Disordered" evidence="1">
    <location>
        <begin position="32"/>
        <end position="51"/>
    </location>
</feature>
<dbReference type="Proteomes" id="UP001148018">
    <property type="component" value="Unassembled WGS sequence"/>
</dbReference>
<evidence type="ECO:0000256" key="1">
    <source>
        <dbReference type="SAM" id="MobiDB-lite"/>
    </source>
</evidence>
<evidence type="ECO:0000313" key="3">
    <source>
        <dbReference type="Proteomes" id="UP001148018"/>
    </source>
</evidence>